<keyword evidence="9 16" id="KW-0472">Membrane</keyword>
<name>A0A4C1YM57_EUMVA</name>
<evidence type="ECO:0000256" key="11">
    <source>
        <dbReference type="ARBA" id="ARBA00023180"/>
    </source>
</evidence>
<keyword evidence="6" id="KW-0221">Differentiation</keyword>
<dbReference type="GO" id="GO:0060070">
    <property type="term" value="P:canonical Wnt signaling pathway"/>
    <property type="evidence" value="ECO:0007669"/>
    <property type="project" value="TreeGrafter"/>
</dbReference>
<evidence type="ECO:0000256" key="16">
    <source>
        <dbReference type="SAM" id="Phobius"/>
    </source>
</evidence>
<evidence type="ECO:0000256" key="10">
    <source>
        <dbReference type="ARBA" id="ARBA00023157"/>
    </source>
</evidence>
<dbReference type="GO" id="GO:0042813">
    <property type="term" value="F:Wnt receptor activity"/>
    <property type="evidence" value="ECO:0007669"/>
    <property type="project" value="TreeGrafter"/>
</dbReference>
<dbReference type="Pfam" id="PF00008">
    <property type="entry name" value="EGF"/>
    <property type="match status" value="1"/>
</dbReference>
<organism evidence="18 19">
    <name type="scientific">Eumeta variegata</name>
    <name type="common">Bagworm moth</name>
    <name type="synonym">Eumeta japonica</name>
    <dbReference type="NCBI Taxonomy" id="151549"/>
    <lineage>
        <taxon>Eukaryota</taxon>
        <taxon>Metazoa</taxon>
        <taxon>Ecdysozoa</taxon>
        <taxon>Arthropoda</taxon>
        <taxon>Hexapoda</taxon>
        <taxon>Insecta</taxon>
        <taxon>Pterygota</taxon>
        <taxon>Neoptera</taxon>
        <taxon>Endopterygota</taxon>
        <taxon>Lepidoptera</taxon>
        <taxon>Glossata</taxon>
        <taxon>Ditrysia</taxon>
        <taxon>Tineoidea</taxon>
        <taxon>Psychidae</taxon>
        <taxon>Oiketicinae</taxon>
        <taxon>Eumeta</taxon>
    </lineage>
</organism>
<dbReference type="PROSITE" id="PS51120">
    <property type="entry name" value="LDLRB"/>
    <property type="match status" value="2"/>
</dbReference>
<dbReference type="GO" id="GO:0017147">
    <property type="term" value="F:Wnt-protein binding"/>
    <property type="evidence" value="ECO:0007669"/>
    <property type="project" value="TreeGrafter"/>
</dbReference>
<evidence type="ECO:0000256" key="5">
    <source>
        <dbReference type="ARBA" id="ARBA00022737"/>
    </source>
</evidence>
<dbReference type="SUPFAM" id="SSF63825">
    <property type="entry name" value="YWTD domain"/>
    <property type="match status" value="1"/>
</dbReference>
<dbReference type="AlphaFoldDB" id="A0A4C1YM57"/>
<feature type="transmembrane region" description="Helical" evidence="16">
    <location>
        <begin position="440"/>
        <end position="463"/>
    </location>
</feature>
<proteinExistence type="inferred from homology"/>
<evidence type="ECO:0000256" key="3">
    <source>
        <dbReference type="ARBA" id="ARBA00022536"/>
    </source>
</evidence>
<feature type="domain" description="EGF-like" evidence="17">
    <location>
        <begin position="323"/>
        <end position="360"/>
    </location>
</feature>
<evidence type="ECO:0000259" key="17">
    <source>
        <dbReference type="PROSITE" id="PS50026"/>
    </source>
</evidence>
<dbReference type="InterPro" id="IPR000742">
    <property type="entry name" value="EGF"/>
</dbReference>
<dbReference type="SMART" id="SM00181">
    <property type="entry name" value="EGF"/>
    <property type="match status" value="3"/>
</dbReference>
<keyword evidence="3 14" id="KW-0245">EGF-like domain</keyword>
<dbReference type="InterPro" id="IPR050778">
    <property type="entry name" value="Cueball_EGF_LRP_Nidogen"/>
</dbReference>
<dbReference type="Gene3D" id="2.10.25.10">
    <property type="entry name" value="Laminin"/>
    <property type="match status" value="3"/>
</dbReference>
<evidence type="ECO:0000313" key="18">
    <source>
        <dbReference type="EMBL" id="GBP75689.1"/>
    </source>
</evidence>
<keyword evidence="16" id="KW-1133">Transmembrane helix</keyword>
<keyword evidence="7" id="KW-0744">Spermatogenesis</keyword>
<evidence type="ECO:0000256" key="1">
    <source>
        <dbReference type="ARBA" id="ARBA00004251"/>
    </source>
</evidence>
<dbReference type="SUPFAM" id="SSF57196">
    <property type="entry name" value="EGF/Laminin"/>
    <property type="match status" value="3"/>
</dbReference>
<keyword evidence="11" id="KW-0325">Glycoprotein</keyword>
<feature type="disulfide bond" evidence="14">
    <location>
        <begin position="331"/>
        <end position="348"/>
    </location>
</feature>
<evidence type="ECO:0000256" key="14">
    <source>
        <dbReference type="PROSITE-ProRule" id="PRU00076"/>
    </source>
</evidence>
<dbReference type="PANTHER" id="PTHR46513:SF42">
    <property type="entry name" value="PROTEIN CUEBALL"/>
    <property type="match status" value="1"/>
</dbReference>
<evidence type="ECO:0000256" key="4">
    <source>
        <dbReference type="ARBA" id="ARBA00022729"/>
    </source>
</evidence>
<protein>
    <recommendedName>
        <fullName evidence="13">Protein cueball</fullName>
    </recommendedName>
</protein>
<sequence>MLLFVANTDNASIFSFHIATKKYQPLVRRTGSENIQGLAFDPVKELLFWTDATARSIQWMPLSPGSISSDYGKVLIQMDNEIPRGIAVDSCRGYVYWTNINSKRPTIERAKFDGSDRKVIVDKNIFMPINLEVEQGTGRLYWADDKEGIHYSIESCDLDGNNRRVHYQGIQHNPNALAVSKDHIFWTDWAFKSVWKLAKNADQEAEPTELVHYNYDPPFGVVARYDIDDIQNVAECGALVRLYHNKTAISETLKGVSRNEGLFCLHGDKIVDKLACKCHPGYTGDRCEVGVCQQFCVNGECSVTDDGLPVCKCSTGYGGDRCEVSLCHNYCSNNGVCSVESGAGEPTCECPRGFEGKRCEAEKKDISMAPSTPSTNSPAHATGETCNCSASGAETQAAANETPDGLTKDKISEVVYSTDDGMFVATGACEGTWDSVRDPLIAVLGTFCALLSIACGIMLNRIMQLKKRPRIKKRIIVNKNLTPLTARPDQCEITIENCCNMNVCETPCFEPSSIRANLKNAKPCKEEKSSLISNMERPDNY</sequence>
<keyword evidence="16" id="KW-0812">Transmembrane</keyword>
<feature type="disulfide bond" evidence="14">
    <location>
        <begin position="350"/>
        <end position="359"/>
    </location>
</feature>
<dbReference type="GO" id="GO:0007283">
    <property type="term" value="P:spermatogenesis"/>
    <property type="evidence" value="ECO:0007669"/>
    <property type="project" value="UniProtKB-KW"/>
</dbReference>
<dbReference type="InterPro" id="IPR011042">
    <property type="entry name" value="6-blade_b-propeller_TolB-like"/>
</dbReference>
<evidence type="ECO:0000256" key="15">
    <source>
        <dbReference type="PROSITE-ProRule" id="PRU00461"/>
    </source>
</evidence>
<dbReference type="CDD" id="cd00054">
    <property type="entry name" value="EGF_CA"/>
    <property type="match status" value="1"/>
</dbReference>
<dbReference type="Gene3D" id="2.120.10.30">
    <property type="entry name" value="TolB, C-terminal domain"/>
    <property type="match status" value="1"/>
</dbReference>
<keyword evidence="4" id="KW-0732">Signal</keyword>
<evidence type="ECO:0000256" key="13">
    <source>
        <dbReference type="ARBA" id="ARBA00040020"/>
    </source>
</evidence>
<dbReference type="PROSITE" id="PS50026">
    <property type="entry name" value="EGF_3"/>
    <property type="match status" value="1"/>
</dbReference>
<feature type="disulfide bond" evidence="14">
    <location>
        <begin position="327"/>
        <end position="337"/>
    </location>
</feature>
<feature type="repeat" description="LDL-receptor class B" evidence="15">
    <location>
        <begin position="93"/>
        <end position="137"/>
    </location>
</feature>
<dbReference type="OrthoDB" id="382013at2759"/>
<dbReference type="PANTHER" id="PTHR46513">
    <property type="entry name" value="VITELLOGENIN RECEPTOR-LIKE PROTEIN-RELATED-RELATED"/>
    <property type="match status" value="1"/>
</dbReference>
<dbReference type="PROSITE" id="PS00022">
    <property type="entry name" value="EGF_1"/>
    <property type="match status" value="1"/>
</dbReference>
<dbReference type="SMART" id="SM00135">
    <property type="entry name" value="LY"/>
    <property type="match status" value="4"/>
</dbReference>
<accession>A0A4C1YM57</accession>
<dbReference type="PROSITE" id="PS01186">
    <property type="entry name" value="EGF_2"/>
    <property type="match status" value="1"/>
</dbReference>
<comment type="similarity">
    <text evidence="12">Belongs to the cueball family.</text>
</comment>
<dbReference type="EMBL" id="BGZK01001258">
    <property type="protein sequence ID" value="GBP75689.1"/>
    <property type="molecule type" value="Genomic_DNA"/>
</dbReference>
<dbReference type="Pfam" id="PF00058">
    <property type="entry name" value="Ldl_recept_b"/>
    <property type="match status" value="1"/>
</dbReference>
<keyword evidence="19" id="KW-1185">Reference proteome</keyword>
<comment type="caution">
    <text evidence="18">The sequence shown here is derived from an EMBL/GenBank/DDBJ whole genome shotgun (WGS) entry which is preliminary data.</text>
</comment>
<dbReference type="STRING" id="151549.A0A4C1YM57"/>
<evidence type="ECO:0000256" key="2">
    <source>
        <dbReference type="ARBA" id="ARBA00022475"/>
    </source>
</evidence>
<comment type="subcellular location">
    <subcellularLocation>
        <location evidence="1">Cell membrane</location>
        <topology evidence="1">Single-pass type I membrane protein</topology>
    </subcellularLocation>
</comment>
<evidence type="ECO:0000256" key="12">
    <source>
        <dbReference type="ARBA" id="ARBA00038070"/>
    </source>
</evidence>
<keyword evidence="2" id="KW-1003">Cell membrane</keyword>
<dbReference type="InterPro" id="IPR000033">
    <property type="entry name" value="LDLR_classB_rpt"/>
</dbReference>
<dbReference type="GO" id="GO:0005886">
    <property type="term" value="C:plasma membrane"/>
    <property type="evidence" value="ECO:0007669"/>
    <property type="project" value="UniProtKB-SubCell"/>
</dbReference>
<evidence type="ECO:0000256" key="6">
    <source>
        <dbReference type="ARBA" id="ARBA00022782"/>
    </source>
</evidence>
<evidence type="ECO:0000256" key="7">
    <source>
        <dbReference type="ARBA" id="ARBA00022871"/>
    </source>
</evidence>
<reference evidence="18 19" key="1">
    <citation type="journal article" date="2019" name="Commun. Biol.">
        <title>The bagworm genome reveals a unique fibroin gene that provides high tensile strength.</title>
        <authorList>
            <person name="Kono N."/>
            <person name="Nakamura H."/>
            <person name="Ohtoshi R."/>
            <person name="Tomita M."/>
            <person name="Numata K."/>
            <person name="Arakawa K."/>
        </authorList>
    </citation>
    <scope>NUCLEOTIDE SEQUENCE [LARGE SCALE GENOMIC DNA]</scope>
</reference>
<dbReference type="Proteomes" id="UP000299102">
    <property type="component" value="Unassembled WGS sequence"/>
</dbReference>
<evidence type="ECO:0000256" key="9">
    <source>
        <dbReference type="ARBA" id="ARBA00023136"/>
    </source>
</evidence>
<dbReference type="GO" id="GO:0048477">
    <property type="term" value="P:oogenesis"/>
    <property type="evidence" value="ECO:0007669"/>
    <property type="project" value="UniProtKB-KW"/>
</dbReference>
<evidence type="ECO:0000256" key="8">
    <source>
        <dbReference type="ARBA" id="ARBA00022943"/>
    </source>
</evidence>
<feature type="repeat" description="LDL-receptor class B" evidence="15">
    <location>
        <begin position="138"/>
        <end position="183"/>
    </location>
</feature>
<keyword evidence="5" id="KW-0677">Repeat</keyword>
<keyword evidence="10 14" id="KW-1015">Disulfide bond</keyword>
<gene>
    <name evidence="18" type="primary">cue</name>
    <name evidence="18" type="ORF">EVAR_98538_1</name>
</gene>
<evidence type="ECO:0000313" key="19">
    <source>
        <dbReference type="Proteomes" id="UP000299102"/>
    </source>
</evidence>
<keyword evidence="8" id="KW-0896">Oogenesis</keyword>